<feature type="non-terminal residue" evidence="2">
    <location>
        <position position="1"/>
    </location>
</feature>
<keyword evidence="2" id="KW-0413">Isomerase</keyword>
<evidence type="ECO:0000313" key="2">
    <source>
        <dbReference type="EMBL" id="AIM51493.1"/>
    </source>
</evidence>
<dbReference type="SUPFAM" id="SSF56719">
    <property type="entry name" value="Type II DNA topoisomerase"/>
    <property type="match status" value="1"/>
</dbReference>
<feature type="domain" description="C-terminal associated" evidence="1">
    <location>
        <begin position="6"/>
        <end position="66"/>
    </location>
</feature>
<proteinExistence type="predicted"/>
<dbReference type="Gene3D" id="3.30.1490.30">
    <property type="match status" value="1"/>
</dbReference>
<reference evidence="2" key="1">
    <citation type="journal article" date="2015" name="PLoS ONE">
        <title>Genomic, proteomic and morphological characterization of two novel broad host lytic bacteriophages PhiPD10.3 and PhiPD23.1 infecting pectinolytic Pectobacterium spp. and Dickeya spp.</title>
        <authorList>
            <person name="Czajkowski R."/>
            <person name="Ozymko Z."/>
            <person name="de Jager V."/>
            <person name="Siwinska J."/>
            <person name="Smolarska A."/>
            <person name="Ossowicki A."/>
            <person name="Narajczyk M."/>
            <person name="Lojkowska E."/>
        </authorList>
    </citation>
    <scope>NUCLEOTIDE SEQUENCE</scope>
</reference>
<protein>
    <submittedName>
        <fullName evidence="2">DNA topoisomerase 2 domain protein</fullName>
    </submittedName>
</protein>
<name>A0A140XAI8_9CAUD</name>
<dbReference type="Gene3D" id="3.40.50.670">
    <property type="match status" value="1"/>
</dbReference>
<dbReference type="GO" id="GO:0003918">
    <property type="term" value="F:DNA topoisomerase type II (double strand cut, ATP-hydrolyzing) activity"/>
    <property type="evidence" value="ECO:0007669"/>
    <property type="project" value="InterPro"/>
</dbReference>
<accession>A0A140XAI8</accession>
<dbReference type="GO" id="GO:0006265">
    <property type="term" value="P:DNA topological change"/>
    <property type="evidence" value="ECO:0007669"/>
    <property type="project" value="InterPro"/>
</dbReference>
<dbReference type="GO" id="GO:0005524">
    <property type="term" value="F:ATP binding"/>
    <property type="evidence" value="ECO:0007669"/>
    <property type="project" value="InterPro"/>
</dbReference>
<evidence type="ECO:0000259" key="1">
    <source>
        <dbReference type="Pfam" id="PF16898"/>
    </source>
</evidence>
<dbReference type="GO" id="GO:0003677">
    <property type="term" value="F:DNA binding"/>
    <property type="evidence" value="ECO:0007669"/>
    <property type="project" value="InterPro"/>
</dbReference>
<dbReference type="InterPro" id="IPR013760">
    <property type="entry name" value="Topo_IIA-like_dom_sf"/>
</dbReference>
<gene>
    <name evidence="2" type="ORF">HQ82_0236</name>
</gene>
<dbReference type="EMBL" id="KM209247">
    <property type="protein sequence ID" value="AIM51493.1"/>
    <property type="molecule type" value="Genomic_DNA"/>
</dbReference>
<dbReference type="InterPro" id="IPR013759">
    <property type="entry name" value="Topo_IIA_B_C"/>
</dbReference>
<sequence length="75" mass="8425">TPDAKKVTKKKYLKGLGGNSTEDFKCILNNLDAYTTTVTLDDDYKQSLKNGFSDEAADYRKTWFSDVCLFDADGE</sequence>
<organism evidence="2">
    <name type="scientific">Dickeya phage phiDP10.3</name>
    <dbReference type="NCBI Taxonomy" id="1542132"/>
    <lineage>
        <taxon>Viruses</taxon>
        <taxon>Duplodnaviria</taxon>
        <taxon>Heunggongvirae</taxon>
        <taxon>Uroviricota</taxon>
        <taxon>Caudoviricetes</taxon>
        <taxon>Pantevenvirales</taxon>
        <taxon>Ackermannviridae</taxon>
        <taxon>Aglimvirinae</taxon>
    </lineage>
</organism>
<dbReference type="Pfam" id="PF16898">
    <property type="entry name" value="TOPRIM_C"/>
    <property type="match status" value="1"/>
</dbReference>
<dbReference type="InterPro" id="IPR031660">
    <property type="entry name" value="TOPRIM_C"/>
</dbReference>